<dbReference type="EMBL" id="CADCTG010000054">
    <property type="protein sequence ID" value="CAA9218282.1"/>
    <property type="molecule type" value="Genomic_DNA"/>
</dbReference>
<dbReference type="AlphaFoldDB" id="A0A6J4HAW6"/>
<protein>
    <submittedName>
        <fullName evidence="2">Uncharacterized protein</fullName>
    </submittedName>
</protein>
<keyword evidence="1" id="KW-0472">Membrane</keyword>
<name>A0A6J4HAW6_9PROT</name>
<organism evidence="2">
    <name type="scientific">uncultured Acetobacteraceae bacterium</name>
    <dbReference type="NCBI Taxonomy" id="169975"/>
    <lineage>
        <taxon>Bacteria</taxon>
        <taxon>Pseudomonadati</taxon>
        <taxon>Pseudomonadota</taxon>
        <taxon>Alphaproteobacteria</taxon>
        <taxon>Acetobacterales</taxon>
        <taxon>Acetobacteraceae</taxon>
        <taxon>environmental samples</taxon>
    </lineage>
</organism>
<proteinExistence type="predicted"/>
<sequence length="80" mass="9041">MVKMSLLVMVVFTFVIRMGLRWREERMAALRPAAKGPRLGWIATQKREINVWVTAAALGVLATLVLLGGLHWIRQLQGGW</sequence>
<feature type="transmembrane region" description="Helical" evidence="1">
    <location>
        <begin position="49"/>
        <end position="73"/>
    </location>
</feature>
<evidence type="ECO:0000256" key="1">
    <source>
        <dbReference type="SAM" id="Phobius"/>
    </source>
</evidence>
<reference evidence="2" key="1">
    <citation type="submission" date="2020-02" db="EMBL/GenBank/DDBJ databases">
        <authorList>
            <person name="Meier V. D."/>
        </authorList>
    </citation>
    <scope>NUCLEOTIDE SEQUENCE</scope>
    <source>
        <strain evidence="2">AVDCRST_MAG08</strain>
    </source>
</reference>
<evidence type="ECO:0000313" key="2">
    <source>
        <dbReference type="EMBL" id="CAA9218282.1"/>
    </source>
</evidence>
<keyword evidence="1" id="KW-0812">Transmembrane</keyword>
<keyword evidence="1" id="KW-1133">Transmembrane helix</keyword>
<gene>
    <name evidence="2" type="ORF">AVDCRST_MAG08-505</name>
</gene>
<accession>A0A6J4HAW6</accession>